<proteinExistence type="predicted"/>
<dbReference type="Pfam" id="PF13487">
    <property type="entry name" value="HD_5"/>
    <property type="match status" value="1"/>
</dbReference>
<dbReference type="SMART" id="SM00471">
    <property type="entry name" value="HDc"/>
    <property type="match status" value="1"/>
</dbReference>
<dbReference type="EC" id="3.1.4.-" evidence="2"/>
<accession>A0ABW5QRE8</accession>
<dbReference type="RefSeq" id="WP_379269060.1">
    <property type="nucleotide sequence ID" value="NZ_JBHUGT010000050.1"/>
</dbReference>
<dbReference type="GO" id="GO:0016787">
    <property type="term" value="F:hydrolase activity"/>
    <property type="evidence" value="ECO:0007669"/>
    <property type="project" value="UniProtKB-KW"/>
</dbReference>
<evidence type="ECO:0000313" key="2">
    <source>
        <dbReference type="EMBL" id="MFD2658981.1"/>
    </source>
</evidence>
<gene>
    <name evidence="2" type="ORF">ACFSW5_01735</name>
</gene>
<feature type="domain" description="HD-GYP" evidence="1">
    <location>
        <begin position="117"/>
        <end position="313"/>
    </location>
</feature>
<dbReference type="InterPro" id="IPR006675">
    <property type="entry name" value="HDIG_dom"/>
</dbReference>
<dbReference type="PROSITE" id="PS51832">
    <property type="entry name" value="HD_GYP"/>
    <property type="match status" value="1"/>
</dbReference>
<dbReference type="InterPro" id="IPR037522">
    <property type="entry name" value="HD_GYP_dom"/>
</dbReference>
<keyword evidence="3" id="KW-1185">Reference proteome</keyword>
<evidence type="ECO:0000259" key="1">
    <source>
        <dbReference type="PROSITE" id="PS51832"/>
    </source>
</evidence>
<dbReference type="PANTHER" id="PTHR43155:SF2">
    <property type="entry name" value="CYCLIC DI-GMP PHOSPHODIESTERASE PA4108"/>
    <property type="match status" value="1"/>
</dbReference>
<comment type="caution">
    <text evidence="2">The sequence shown here is derived from an EMBL/GenBank/DDBJ whole genome shotgun (WGS) entry which is preliminary data.</text>
</comment>
<dbReference type="PANTHER" id="PTHR43155">
    <property type="entry name" value="CYCLIC DI-GMP PHOSPHODIESTERASE PA4108-RELATED"/>
    <property type="match status" value="1"/>
</dbReference>
<dbReference type="Gene3D" id="1.10.3210.10">
    <property type="entry name" value="Hypothetical protein af1432"/>
    <property type="match status" value="1"/>
</dbReference>
<dbReference type="Proteomes" id="UP001597493">
    <property type="component" value="Unassembled WGS sequence"/>
</dbReference>
<dbReference type="CDD" id="cd00077">
    <property type="entry name" value="HDc"/>
    <property type="match status" value="1"/>
</dbReference>
<reference evidence="3" key="1">
    <citation type="journal article" date="2019" name="Int. J. Syst. Evol. Microbiol.">
        <title>The Global Catalogue of Microorganisms (GCM) 10K type strain sequencing project: providing services to taxonomists for standard genome sequencing and annotation.</title>
        <authorList>
            <consortium name="The Broad Institute Genomics Platform"/>
            <consortium name="The Broad Institute Genome Sequencing Center for Infectious Disease"/>
            <person name="Wu L."/>
            <person name="Ma J."/>
        </authorList>
    </citation>
    <scope>NUCLEOTIDE SEQUENCE [LARGE SCALE GENOMIC DNA]</scope>
    <source>
        <strain evidence="3">TISTR 1827</strain>
    </source>
</reference>
<sequence>MRIHVTELIDGDRLSGDAFNDYGLHVLSKGTVLQHDDIAKLLQHKIEFVDIEQRQSPGKSKSQARTLESTVSPKWLPIVQPLYEIAVSSFKDLYKNTMNEGIIDPDQISDVLQPLLNNFQLERDVVSLLLLLNTEDDYTYQHSIQVGMLSYYLASWLGYSKEEAVQISKAGYLHDIGKSRIDPAVLNKPGKLTEAEFEEVKKHTLYGYEIIKESFGEEPYLAVSALQHHERINGSGYPHGVRGEDIHPVAKIISVVDIYSAMISERVYQKKRDMLFVLKELYRLSFIELDPHITQTFIKHMIPNFIGKKAELESGEIGTIIMTHPIDFFRPLIQIGDRFIDLAVERDYVIKEIYL</sequence>
<evidence type="ECO:0000313" key="3">
    <source>
        <dbReference type="Proteomes" id="UP001597493"/>
    </source>
</evidence>
<dbReference type="InterPro" id="IPR003607">
    <property type="entry name" value="HD/PDEase_dom"/>
</dbReference>
<protein>
    <submittedName>
        <fullName evidence="2">HD-GYP domain-containing protein</fullName>
        <ecNumber evidence="2">3.1.4.-</ecNumber>
    </submittedName>
</protein>
<dbReference type="EMBL" id="JBHUMY010000001">
    <property type="protein sequence ID" value="MFD2658981.1"/>
    <property type="molecule type" value="Genomic_DNA"/>
</dbReference>
<organism evidence="2 3">
    <name type="scientific">Paenibacillus thailandensis</name>
    <dbReference type="NCBI Taxonomy" id="393250"/>
    <lineage>
        <taxon>Bacteria</taxon>
        <taxon>Bacillati</taxon>
        <taxon>Bacillota</taxon>
        <taxon>Bacilli</taxon>
        <taxon>Bacillales</taxon>
        <taxon>Paenibacillaceae</taxon>
        <taxon>Paenibacillus</taxon>
    </lineage>
</organism>
<name>A0ABW5QRE8_9BACL</name>
<keyword evidence="2" id="KW-0378">Hydrolase</keyword>
<dbReference type="NCBIfam" id="TIGR00277">
    <property type="entry name" value="HDIG"/>
    <property type="match status" value="1"/>
</dbReference>
<dbReference type="SUPFAM" id="SSF109604">
    <property type="entry name" value="HD-domain/PDEase-like"/>
    <property type="match status" value="1"/>
</dbReference>